<protein>
    <submittedName>
        <fullName evidence="1">Uncharacterized protein</fullName>
    </submittedName>
</protein>
<comment type="caution">
    <text evidence="1">The sequence shown here is derived from an EMBL/GenBank/DDBJ whole genome shotgun (WGS) entry which is preliminary data.</text>
</comment>
<gene>
    <name evidence="1" type="ORF">BaRGS_00016497</name>
</gene>
<evidence type="ECO:0000313" key="1">
    <source>
        <dbReference type="EMBL" id="KAK7492200.1"/>
    </source>
</evidence>
<name>A0ABD0KYH6_9CAEN</name>
<proteinExistence type="predicted"/>
<accession>A0ABD0KYH6</accession>
<dbReference type="AlphaFoldDB" id="A0ABD0KYH6"/>
<dbReference type="Proteomes" id="UP001519460">
    <property type="component" value="Unassembled WGS sequence"/>
</dbReference>
<keyword evidence="2" id="KW-1185">Reference proteome</keyword>
<evidence type="ECO:0000313" key="2">
    <source>
        <dbReference type="Proteomes" id="UP001519460"/>
    </source>
</evidence>
<reference evidence="1 2" key="1">
    <citation type="journal article" date="2023" name="Sci. Data">
        <title>Genome assembly of the Korean intertidal mud-creeper Batillaria attramentaria.</title>
        <authorList>
            <person name="Patra A.K."/>
            <person name="Ho P.T."/>
            <person name="Jun S."/>
            <person name="Lee S.J."/>
            <person name="Kim Y."/>
            <person name="Won Y.J."/>
        </authorList>
    </citation>
    <scope>NUCLEOTIDE SEQUENCE [LARGE SCALE GENOMIC DNA]</scope>
    <source>
        <strain evidence="1">Wonlab-2016</strain>
    </source>
</reference>
<dbReference type="EMBL" id="JACVVK020000105">
    <property type="protein sequence ID" value="KAK7492200.1"/>
    <property type="molecule type" value="Genomic_DNA"/>
</dbReference>
<sequence>MSDSAVVTAEYSLQFPAGPASQSVKLTFILFPPGQGFSLKLATGTTAAWNLLRPFNQTVSCDEEKSLQQKKKEEKTNYNDFAVQSWLPGADNTIV</sequence>
<organism evidence="1 2">
    <name type="scientific">Batillaria attramentaria</name>
    <dbReference type="NCBI Taxonomy" id="370345"/>
    <lineage>
        <taxon>Eukaryota</taxon>
        <taxon>Metazoa</taxon>
        <taxon>Spiralia</taxon>
        <taxon>Lophotrochozoa</taxon>
        <taxon>Mollusca</taxon>
        <taxon>Gastropoda</taxon>
        <taxon>Caenogastropoda</taxon>
        <taxon>Sorbeoconcha</taxon>
        <taxon>Cerithioidea</taxon>
        <taxon>Batillariidae</taxon>
        <taxon>Batillaria</taxon>
    </lineage>
</organism>